<dbReference type="PANTHER" id="PTHR33824:SF7">
    <property type="entry name" value="POLYKETIDE CYCLASE_DEHYDRASE AND LIPID TRANSPORT SUPERFAMILY PROTEIN"/>
    <property type="match status" value="1"/>
</dbReference>
<accession>A0A318S701</accession>
<dbReference type="Gene3D" id="3.30.530.20">
    <property type="match status" value="1"/>
</dbReference>
<dbReference type="Pfam" id="PF03364">
    <property type="entry name" value="Polyketide_cyc"/>
    <property type="match status" value="1"/>
</dbReference>
<dbReference type="PANTHER" id="PTHR33824">
    <property type="entry name" value="POLYKETIDE CYCLASE/DEHYDRASE AND LIPID TRANSPORT SUPERFAMILY PROTEIN"/>
    <property type="match status" value="1"/>
</dbReference>
<feature type="region of interest" description="Disordered" evidence="1">
    <location>
        <begin position="1"/>
        <end position="20"/>
    </location>
</feature>
<name>A0A318S701_9DEIO</name>
<protein>
    <submittedName>
        <fullName evidence="3">Putative membrane protein</fullName>
    </submittedName>
</protein>
<dbReference type="AlphaFoldDB" id="A0A318S701"/>
<dbReference type="InterPro" id="IPR023393">
    <property type="entry name" value="START-like_dom_sf"/>
</dbReference>
<dbReference type="InterPro" id="IPR047137">
    <property type="entry name" value="ORF3"/>
</dbReference>
<dbReference type="CDD" id="cd07817">
    <property type="entry name" value="SRPBCC_8"/>
    <property type="match status" value="1"/>
</dbReference>
<gene>
    <name evidence="3" type="ORF">DES52_10874</name>
</gene>
<keyword evidence="4" id="KW-1185">Reference proteome</keyword>
<dbReference type="Proteomes" id="UP000248326">
    <property type="component" value="Unassembled WGS sequence"/>
</dbReference>
<comment type="caution">
    <text evidence="3">The sequence shown here is derived from an EMBL/GenBank/DDBJ whole genome shotgun (WGS) entry which is preliminary data.</text>
</comment>
<reference evidence="3 4" key="1">
    <citation type="submission" date="2018-06" db="EMBL/GenBank/DDBJ databases">
        <title>Genomic Encyclopedia of Type Strains, Phase IV (KMG-IV): sequencing the most valuable type-strain genomes for metagenomic binning, comparative biology and taxonomic classification.</title>
        <authorList>
            <person name="Goeker M."/>
        </authorList>
    </citation>
    <scope>NUCLEOTIDE SEQUENCE [LARGE SCALE GENOMIC DNA]</scope>
    <source>
        <strain evidence="3 4">DSM 18048</strain>
    </source>
</reference>
<organism evidence="3 4">
    <name type="scientific">Deinococcus yavapaiensis KR-236</name>
    <dbReference type="NCBI Taxonomy" id="694435"/>
    <lineage>
        <taxon>Bacteria</taxon>
        <taxon>Thermotogati</taxon>
        <taxon>Deinococcota</taxon>
        <taxon>Deinococci</taxon>
        <taxon>Deinococcales</taxon>
        <taxon>Deinococcaceae</taxon>
        <taxon>Deinococcus</taxon>
    </lineage>
</organism>
<dbReference type="SUPFAM" id="SSF55961">
    <property type="entry name" value="Bet v1-like"/>
    <property type="match status" value="1"/>
</dbReference>
<evidence type="ECO:0000259" key="2">
    <source>
        <dbReference type="Pfam" id="PF03364"/>
    </source>
</evidence>
<dbReference type="OrthoDB" id="9797595at2"/>
<dbReference type="EMBL" id="QJSX01000008">
    <property type="protein sequence ID" value="PYE53545.1"/>
    <property type="molecule type" value="Genomic_DNA"/>
</dbReference>
<dbReference type="InterPro" id="IPR005031">
    <property type="entry name" value="COQ10_START"/>
</dbReference>
<feature type="domain" description="Coenzyme Q-binding protein COQ10 START" evidence="2">
    <location>
        <begin position="98"/>
        <end position="218"/>
    </location>
</feature>
<dbReference type="RefSeq" id="WP_110886910.1">
    <property type="nucleotide sequence ID" value="NZ_QJSX01000008.1"/>
</dbReference>
<evidence type="ECO:0000313" key="4">
    <source>
        <dbReference type="Proteomes" id="UP000248326"/>
    </source>
</evidence>
<evidence type="ECO:0000256" key="1">
    <source>
        <dbReference type="SAM" id="MobiDB-lite"/>
    </source>
</evidence>
<evidence type="ECO:0000313" key="3">
    <source>
        <dbReference type="EMBL" id="PYE53545.1"/>
    </source>
</evidence>
<proteinExistence type="predicted"/>
<sequence length="258" mass="28532">MTNTQFTDQQFTEKPTNRTASPTERIVFSAIGSLMVLGAARRVFPTGRANVILGTLGGALLFNAARGYSVYDDLVGIRRTNEGGGIHVKKSITILEEPRRLYEFWRQYENLPQFMSHLQSVSQRDARVSHWVAKAPAGLDVSWDAETIEDVPGERIAWKAIEGSTIPNEGHVEFRRAPGDKGTEVHVELQYFPPGGTLGAGVARLFGEEPGQQVEDDLRRLKRLMEVGFEPTIEGQSTGKRGLSGKMAAALYDSERTK</sequence>